<evidence type="ECO:0000259" key="3">
    <source>
        <dbReference type="PROSITE" id="PS50222"/>
    </source>
</evidence>
<dbReference type="AlphaFoldDB" id="A0A8J6AYZ7"/>
<organism evidence="4 5">
    <name type="scientific">Carpediemonas membranifera</name>
    <dbReference type="NCBI Taxonomy" id="201153"/>
    <lineage>
        <taxon>Eukaryota</taxon>
        <taxon>Metamonada</taxon>
        <taxon>Carpediemonas-like organisms</taxon>
        <taxon>Carpediemonas</taxon>
    </lineage>
</organism>
<dbReference type="Proteomes" id="UP000717585">
    <property type="component" value="Unassembled WGS sequence"/>
</dbReference>
<accession>A0A8J6AYZ7</accession>
<evidence type="ECO:0000256" key="1">
    <source>
        <dbReference type="ARBA" id="ARBA00022837"/>
    </source>
</evidence>
<keyword evidence="1" id="KW-0106">Calcium</keyword>
<dbReference type="PROSITE" id="PS00018">
    <property type="entry name" value="EF_HAND_1"/>
    <property type="match status" value="1"/>
</dbReference>
<feature type="domain" description="EF-hand" evidence="3">
    <location>
        <begin position="133"/>
        <end position="168"/>
    </location>
</feature>
<name>A0A8J6AYZ7_9EUKA</name>
<proteinExistence type="predicted"/>
<sequence>MSLTQSQLAIEEPDPTDQTSTFDITPEMVTHMFEKYTSPEFFALGCTESSISSFCFKLIVMELFGFKPSKSSLSQEFPNQTTFTLSDVQHWVKSTTSLANFERSLLERMIDACTDTHAITMPEFRQIILDGRGEVADVAALFRRLDRDGDGVLGRDDLRQITSLLYISGN</sequence>
<comment type="caution">
    <text evidence="4">The sequence shown here is derived from an EMBL/GenBank/DDBJ whole genome shotgun (WGS) entry which is preliminary data.</text>
</comment>
<dbReference type="PROSITE" id="PS50222">
    <property type="entry name" value="EF_HAND_2"/>
    <property type="match status" value="1"/>
</dbReference>
<evidence type="ECO:0000256" key="2">
    <source>
        <dbReference type="SAM" id="MobiDB-lite"/>
    </source>
</evidence>
<protein>
    <recommendedName>
        <fullName evidence="3">EF-hand domain-containing protein</fullName>
    </recommendedName>
</protein>
<dbReference type="InterPro" id="IPR002048">
    <property type="entry name" value="EF_hand_dom"/>
</dbReference>
<reference evidence="4" key="1">
    <citation type="submission" date="2021-05" db="EMBL/GenBank/DDBJ databases">
        <title>A free-living protist that lacks canonical eukaryotic 1 DNA replication and segregation systems.</title>
        <authorList>
            <person name="Salas-Leiva D.E."/>
            <person name="Tromer E.C."/>
            <person name="Curtis B.A."/>
            <person name="Jerlstrom-Hultqvist J."/>
            <person name="Kolisko M."/>
            <person name="Yi Z."/>
            <person name="Salas-Leiva J.S."/>
            <person name="Gallot-Lavallee L."/>
            <person name="Kops G.J.P.L."/>
            <person name="Archibald J.M."/>
            <person name="Simpson A.G.B."/>
            <person name="Roger A.J."/>
        </authorList>
    </citation>
    <scope>NUCLEOTIDE SEQUENCE</scope>
    <source>
        <strain evidence="4">BICM</strain>
    </source>
</reference>
<evidence type="ECO:0000313" key="5">
    <source>
        <dbReference type="Proteomes" id="UP000717585"/>
    </source>
</evidence>
<dbReference type="GO" id="GO:0005509">
    <property type="term" value="F:calcium ion binding"/>
    <property type="evidence" value="ECO:0007669"/>
    <property type="project" value="InterPro"/>
</dbReference>
<dbReference type="Gene3D" id="1.10.238.10">
    <property type="entry name" value="EF-hand"/>
    <property type="match status" value="1"/>
</dbReference>
<dbReference type="InterPro" id="IPR011992">
    <property type="entry name" value="EF-hand-dom_pair"/>
</dbReference>
<dbReference type="InterPro" id="IPR018247">
    <property type="entry name" value="EF_Hand_1_Ca_BS"/>
</dbReference>
<dbReference type="EMBL" id="JAHDYR010000012">
    <property type="protein sequence ID" value="KAG9394875.1"/>
    <property type="molecule type" value="Genomic_DNA"/>
</dbReference>
<keyword evidence="5" id="KW-1185">Reference proteome</keyword>
<feature type="region of interest" description="Disordered" evidence="2">
    <location>
        <begin position="1"/>
        <end position="22"/>
    </location>
</feature>
<evidence type="ECO:0000313" key="4">
    <source>
        <dbReference type="EMBL" id="KAG9394875.1"/>
    </source>
</evidence>
<dbReference type="SUPFAM" id="SSF47473">
    <property type="entry name" value="EF-hand"/>
    <property type="match status" value="1"/>
</dbReference>
<gene>
    <name evidence="4" type="ORF">J8273_0082</name>
</gene>